<reference evidence="1 2" key="1">
    <citation type="submission" date="2020-08" db="EMBL/GenBank/DDBJ databases">
        <title>Genomic Encyclopedia of Type Strains, Phase III (KMG-III): the genomes of soil and plant-associated and newly described type strains.</title>
        <authorList>
            <person name="Whitman W."/>
        </authorList>
    </citation>
    <scope>NUCLEOTIDE SEQUENCE [LARGE SCALE GENOMIC DNA]</scope>
    <source>
        <strain evidence="1 2">CECT 8075</strain>
    </source>
</reference>
<protein>
    <submittedName>
        <fullName evidence="1">Uncharacterized protein</fullName>
    </submittedName>
</protein>
<organism evidence="1 2">
    <name type="scientific">Aporhodopirellula rubra</name>
    <dbReference type="NCBI Taxonomy" id="980271"/>
    <lineage>
        <taxon>Bacteria</taxon>
        <taxon>Pseudomonadati</taxon>
        <taxon>Planctomycetota</taxon>
        <taxon>Planctomycetia</taxon>
        <taxon>Pirellulales</taxon>
        <taxon>Pirellulaceae</taxon>
        <taxon>Aporhodopirellula</taxon>
    </lineage>
</organism>
<dbReference type="Proteomes" id="UP000536179">
    <property type="component" value="Unassembled WGS sequence"/>
</dbReference>
<accession>A0A7W5DV19</accession>
<name>A0A7W5DV19_9BACT</name>
<dbReference type="EMBL" id="JACHXU010000002">
    <property type="protein sequence ID" value="MBB3204724.1"/>
    <property type="molecule type" value="Genomic_DNA"/>
</dbReference>
<evidence type="ECO:0000313" key="2">
    <source>
        <dbReference type="Proteomes" id="UP000536179"/>
    </source>
</evidence>
<evidence type="ECO:0000313" key="1">
    <source>
        <dbReference type="EMBL" id="MBB3204724.1"/>
    </source>
</evidence>
<keyword evidence="2" id="KW-1185">Reference proteome</keyword>
<gene>
    <name evidence="1" type="ORF">FHS27_000491</name>
</gene>
<sequence>MSAPVPDIDQLLSDHLDGRLDENDVQTLEARLRDDAALRSQYDAMLADRQSLKEIFVSSEKTQTRLPADFASRVLAESRRRGLNIESESTTESNLVRPRTSSELASSGRMRIIAGVVTSAAAVLLLISLNWNGRTDVNSIQSIAQNDDGSATMPAELPEVTSIDQQPSAVVVGGDEPNTGAGVVPNGVAPSMMAVTPDVEPDESSVKVDVMDVAPKPAAASVASSELPAGVDASSSVSVGADDSPMFASSSLAGAMMVYDVRLSQKGRVTGVFSQAMQRNGLDESSREPLNRDVIAAAKSAEVFDQDESFQIIFLQASAKKVDRLFLDLLKDSESVESVGLSLVTDTPILRMTDQLTHVDSTEVKHQQPISLELGNGADDKELETLRDLLGEQNFMPLNAMAGNVDAASESLSSSGSDVISRVLILVR</sequence>
<proteinExistence type="predicted"/>
<dbReference type="AlphaFoldDB" id="A0A7W5DV19"/>
<comment type="caution">
    <text evidence="1">The sequence shown here is derived from an EMBL/GenBank/DDBJ whole genome shotgun (WGS) entry which is preliminary data.</text>
</comment>
<dbReference type="RefSeq" id="WP_184301286.1">
    <property type="nucleotide sequence ID" value="NZ_JACHXU010000002.1"/>
</dbReference>